<dbReference type="Proteomes" id="UP000002009">
    <property type="component" value="Chromosome 2"/>
</dbReference>
<keyword evidence="5" id="KW-1185">Reference proteome</keyword>
<evidence type="ECO:0000259" key="3">
    <source>
        <dbReference type="Pfam" id="PF00561"/>
    </source>
</evidence>
<feature type="compositionally biased region" description="Basic and acidic residues" evidence="2">
    <location>
        <begin position="27"/>
        <end position="44"/>
    </location>
</feature>
<name>C1DZU1_MICCC</name>
<dbReference type="eggNOG" id="KOG1838">
    <property type="taxonomic scope" value="Eukaryota"/>
</dbReference>
<dbReference type="GO" id="GO:0047372">
    <property type="term" value="F:monoacylglycerol lipase activity"/>
    <property type="evidence" value="ECO:0007669"/>
    <property type="project" value="TreeGrafter"/>
</dbReference>
<dbReference type="Gene3D" id="3.40.50.1820">
    <property type="entry name" value="alpha/beta hydrolase"/>
    <property type="match status" value="1"/>
</dbReference>
<dbReference type="GeneID" id="8241116"/>
<dbReference type="EMBL" id="CP001323">
    <property type="protein sequence ID" value="ACO61180.1"/>
    <property type="molecule type" value="Genomic_DNA"/>
</dbReference>
<dbReference type="OrthoDB" id="247542at2759"/>
<dbReference type="RefSeq" id="XP_002499922.1">
    <property type="nucleotide sequence ID" value="XM_002499876.1"/>
</dbReference>
<reference evidence="4 5" key="1">
    <citation type="journal article" date="2009" name="Science">
        <title>Green evolution and dynamic adaptations revealed by genomes of the marine picoeukaryotes Micromonas.</title>
        <authorList>
            <person name="Worden A.Z."/>
            <person name="Lee J.H."/>
            <person name="Mock T."/>
            <person name="Rouze P."/>
            <person name="Simmons M.P."/>
            <person name="Aerts A.L."/>
            <person name="Allen A.E."/>
            <person name="Cuvelier M.L."/>
            <person name="Derelle E."/>
            <person name="Everett M.V."/>
            <person name="Foulon E."/>
            <person name="Grimwood J."/>
            <person name="Gundlach H."/>
            <person name="Henrissat B."/>
            <person name="Napoli C."/>
            <person name="McDonald S.M."/>
            <person name="Parker M.S."/>
            <person name="Rombauts S."/>
            <person name="Salamov A."/>
            <person name="Von Dassow P."/>
            <person name="Badger J.H."/>
            <person name="Coutinho P.M."/>
            <person name="Demir E."/>
            <person name="Dubchak I."/>
            <person name="Gentemann C."/>
            <person name="Eikrem W."/>
            <person name="Gready J.E."/>
            <person name="John U."/>
            <person name="Lanier W."/>
            <person name="Lindquist E.A."/>
            <person name="Lucas S."/>
            <person name="Mayer K.F."/>
            <person name="Moreau H."/>
            <person name="Not F."/>
            <person name="Otillar R."/>
            <person name="Panaud O."/>
            <person name="Pangilinan J."/>
            <person name="Paulsen I."/>
            <person name="Piegu B."/>
            <person name="Poliakov A."/>
            <person name="Robbens S."/>
            <person name="Schmutz J."/>
            <person name="Toulza E."/>
            <person name="Wyss T."/>
            <person name="Zelensky A."/>
            <person name="Zhou K."/>
            <person name="Armbrust E.V."/>
            <person name="Bhattacharya D."/>
            <person name="Goodenough U.W."/>
            <person name="Van de Peer Y."/>
            <person name="Grigoriev I.V."/>
        </authorList>
    </citation>
    <scope>NUCLEOTIDE SEQUENCE [LARGE SCALE GENOMIC DNA]</scope>
    <source>
        <strain evidence="5">RCC299 / NOUM17</strain>
    </source>
</reference>
<dbReference type="GO" id="GO:0034338">
    <property type="term" value="F:short-chain carboxylesterase activity"/>
    <property type="evidence" value="ECO:0007669"/>
    <property type="project" value="TreeGrafter"/>
</dbReference>
<dbReference type="PANTHER" id="PTHR10794">
    <property type="entry name" value="ABHYDROLASE DOMAIN-CONTAINING PROTEIN"/>
    <property type="match status" value="1"/>
</dbReference>
<dbReference type="AlphaFoldDB" id="C1DZU1"/>
<sequence>MSENEGNVVDFTTDTADTPGGADEPERESPADDSSEKGGGDKDVTAGQTRRPGRGSIFTSKDVRRQTVVIAKKAFSSVASVGLGLGYLAYLRVRHREQNDPNSCTPFVVHGGKALTRELLSRCPSLQREYELPKWCTNTHAQTLIGYGRMFTIFLEYDRQLVRCADGGQVGLDWLVKARFTPPARPPFTPEEAANRAVVPHNIPAACDLPDDAPVFIMLHGINGGSHEGPSKWAVATGAVRGWRCVALNMRGCNGVPLSNAKVYCAANAEDVRTAVNACKSRYPSAPILLAGYSLGTYVIGTYLAEENSKGFDPVAGAVLISCPMDPVSSLSAMNRSTGLIYQGALSSELSRYYQKHKDQVDTIGEDKNVEFKDKAIRSIADFDKLIVATHGFSEAGEYYDYYAPQRIIPSIRTPTLYLLAMDDPFLGEHEQCEAAIRGSSHVALAHVRKGGHVAFLEKGVGVFGPCWTDRVLGEFLASTLAPRSAAARAVDKALPPVNPQNKDRISRSVFGAQWKQKPNGGGKSALLKQGGVGSLGALGEDGRARL</sequence>
<dbReference type="OMA" id="WCTNTHA"/>
<dbReference type="STRING" id="296587.C1DZU1"/>
<dbReference type="InterPro" id="IPR050960">
    <property type="entry name" value="AB_hydrolase_4_sf"/>
</dbReference>
<feature type="domain" description="AB hydrolase-1" evidence="3">
    <location>
        <begin position="214"/>
        <end position="459"/>
    </location>
</feature>
<evidence type="ECO:0000313" key="4">
    <source>
        <dbReference type="EMBL" id="ACO61180.1"/>
    </source>
</evidence>
<gene>
    <name evidence="4" type="ORF">MICPUN_99118</name>
</gene>
<organism evidence="4 5">
    <name type="scientific">Micromonas commoda (strain RCC299 / NOUM17 / CCMP2709)</name>
    <name type="common">Picoplanktonic green alga</name>
    <dbReference type="NCBI Taxonomy" id="296587"/>
    <lineage>
        <taxon>Eukaryota</taxon>
        <taxon>Viridiplantae</taxon>
        <taxon>Chlorophyta</taxon>
        <taxon>Mamiellophyceae</taxon>
        <taxon>Mamiellales</taxon>
        <taxon>Mamiellaceae</taxon>
        <taxon>Micromonas</taxon>
    </lineage>
</organism>
<dbReference type="KEGG" id="mis:MICPUN_99118"/>
<dbReference type="InterPro" id="IPR029058">
    <property type="entry name" value="AB_hydrolase_fold"/>
</dbReference>
<evidence type="ECO:0000313" key="5">
    <source>
        <dbReference type="Proteomes" id="UP000002009"/>
    </source>
</evidence>
<proteinExistence type="inferred from homology"/>
<dbReference type="Pfam" id="PF00561">
    <property type="entry name" value="Abhydrolase_1"/>
    <property type="match status" value="1"/>
</dbReference>
<dbReference type="InParanoid" id="C1DZU1"/>
<dbReference type="InterPro" id="IPR000073">
    <property type="entry name" value="AB_hydrolase_1"/>
</dbReference>
<dbReference type="ESTHER" id="micsr-c1dzu1">
    <property type="family name" value="abh_upf0017"/>
</dbReference>
<evidence type="ECO:0000256" key="2">
    <source>
        <dbReference type="SAM" id="MobiDB-lite"/>
    </source>
</evidence>
<comment type="similarity">
    <text evidence="1">Belongs to the AB hydrolase superfamily. AB hydrolase 4 family.</text>
</comment>
<dbReference type="PANTHER" id="PTHR10794:SF63">
    <property type="entry name" value="ALPHA_BETA HYDROLASE 1, ISOFORM A"/>
    <property type="match status" value="1"/>
</dbReference>
<feature type="region of interest" description="Disordered" evidence="2">
    <location>
        <begin position="1"/>
        <end position="58"/>
    </location>
</feature>
<dbReference type="SUPFAM" id="SSF53474">
    <property type="entry name" value="alpha/beta-Hydrolases"/>
    <property type="match status" value="1"/>
</dbReference>
<protein>
    <recommendedName>
        <fullName evidence="3">AB hydrolase-1 domain-containing protein</fullName>
    </recommendedName>
</protein>
<accession>C1DZU1</accession>
<evidence type="ECO:0000256" key="1">
    <source>
        <dbReference type="ARBA" id="ARBA00010884"/>
    </source>
</evidence>
<feature type="compositionally biased region" description="Low complexity" evidence="2">
    <location>
        <begin position="10"/>
        <end position="22"/>
    </location>
</feature>